<feature type="transmembrane region" description="Helical" evidence="8">
    <location>
        <begin position="49"/>
        <end position="70"/>
    </location>
</feature>
<sequence>MSRRFPRSLLVALTLLLCGISLIIGAHEFSISGLFTGTDSSLFLLAVSRFPRTASVFVSGVSLAVAGALMQIVASNKFIGPGTASTSQWAQLGLLAALLSMPDADPMVKMVIAFIFSFFGTMIFLKFIARLAPKDPVMVPLIGIMLGNVVGAVTMFIAYRADIVQNLTSWMQGDFSMVIRGRYELLYISLPFLILATVKANDLTIASMGKDMATNLGVSYAATVGIGLLILSVSVASVIVTVGSIPFIGIIVPNLVRIGKGDDLKRSLPDICMVGGTFLLVCDIIGRLVIYPFEIPVGVTASIAGAVLFLAMLIRERKHGKA</sequence>
<accession>F4GL02</accession>
<dbReference type="AlphaFoldDB" id="F4GL02"/>
<feature type="transmembrane region" description="Helical" evidence="8">
    <location>
        <begin position="107"/>
        <end position="125"/>
    </location>
</feature>
<reference evidence="10" key="1">
    <citation type="submission" date="2011-04" db="EMBL/GenBank/DDBJ databases">
        <title>The complete genome of Spirochaeta coccoides DSM 17374.</title>
        <authorList>
            <person name="Lucas S."/>
            <person name="Copeland A."/>
            <person name="Lapidus A."/>
            <person name="Bruce D."/>
            <person name="Goodwin L."/>
            <person name="Pitluck S."/>
            <person name="Peters L."/>
            <person name="Kyrpides N."/>
            <person name="Mavromatis K."/>
            <person name="Pagani I."/>
            <person name="Ivanova N."/>
            <person name="Ovchinnikova G."/>
            <person name="Lu M."/>
            <person name="Detter J.C."/>
            <person name="Tapia R."/>
            <person name="Han C."/>
            <person name="Land M."/>
            <person name="Hauser L."/>
            <person name="Markowitz V."/>
            <person name="Cheng J.-F."/>
            <person name="Hugenholtz P."/>
            <person name="Woyke T."/>
            <person name="Wu D."/>
            <person name="Spring S."/>
            <person name="Schroeder M."/>
            <person name="Brambilla E."/>
            <person name="Klenk H.-P."/>
            <person name="Eisen J.A."/>
        </authorList>
    </citation>
    <scope>NUCLEOTIDE SEQUENCE [LARGE SCALE GENOMIC DNA]</scope>
    <source>
        <strain evidence="10">ATCC BAA-1237 / DSM 17374 / SPN1</strain>
    </source>
</reference>
<keyword evidence="10" id="KW-1185">Reference proteome</keyword>
<keyword evidence="6 8" id="KW-1133">Transmembrane helix</keyword>
<dbReference type="Pfam" id="PF01032">
    <property type="entry name" value="FecCD"/>
    <property type="match status" value="1"/>
</dbReference>
<proteinExistence type="inferred from homology"/>
<organism evidence="9 10">
    <name type="scientific">Parasphaerochaeta coccoides (strain ATCC BAA-1237 / DSM 17374 / SPN1)</name>
    <name type="common">Sphaerochaeta coccoides</name>
    <dbReference type="NCBI Taxonomy" id="760011"/>
    <lineage>
        <taxon>Bacteria</taxon>
        <taxon>Pseudomonadati</taxon>
        <taxon>Spirochaetota</taxon>
        <taxon>Spirochaetia</taxon>
        <taxon>Spirochaetales</taxon>
        <taxon>Sphaerochaetaceae</taxon>
        <taxon>Parasphaerochaeta</taxon>
    </lineage>
</organism>
<dbReference type="GO" id="GO:0005886">
    <property type="term" value="C:plasma membrane"/>
    <property type="evidence" value="ECO:0007669"/>
    <property type="project" value="UniProtKB-SubCell"/>
</dbReference>
<dbReference type="eggNOG" id="COG4606">
    <property type="taxonomic scope" value="Bacteria"/>
</dbReference>
<dbReference type="RefSeq" id="WP_013739737.1">
    <property type="nucleotide sequence ID" value="NC_015436.1"/>
</dbReference>
<evidence type="ECO:0000256" key="8">
    <source>
        <dbReference type="SAM" id="Phobius"/>
    </source>
</evidence>
<feature type="transmembrane region" description="Helical" evidence="8">
    <location>
        <begin position="237"/>
        <end position="256"/>
    </location>
</feature>
<keyword evidence="5 8" id="KW-0812">Transmembrane</keyword>
<evidence type="ECO:0000256" key="3">
    <source>
        <dbReference type="ARBA" id="ARBA00022448"/>
    </source>
</evidence>
<evidence type="ECO:0000313" key="9">
    <source>
        <dbReference type="EMBL" id="AEC02342.1"/>
    </source>
</evidence>
<evidence type="ECO:0000256" key="5">
    <source>
        <dbReference type="ARBA" id="ARBA00022692"/>
    </source>
</evidence>
<dbReference type="InterPro" id="IPR037294">
    <property type="entry name" value="ABC_BtuC-like"/>
</dbReference>
<dbReference type="PANTHER" id="PTHR30472:SF27">
    <property type="entry name" value="PETROBACTIN IMPORT SYSTEM PERMEASE PROTEIN YCLN"/>
    <property type="match status" value="1"/>
</dbReference>
<keyword evidence="4" id="KW-1003">Cell membrane</keyword>
<feature type="transmembrane region" description="Helical" evidence="8">
    <location>
        <begin position="268"/>
        <end position="289"/>
    </location>
</feature>
<dbReference type="GO" id="GO:0033214">
    <property type="term" value="P:siderophore-iron import into cell"/>
    <property type="evidence" value="ECO:0007669"/>
    <property type="project" value="TreeGrafter"/>
</dbReference>
<evidence type="ECO:0000256" key="4">
    <source>
        <dbReference type="ARBA" id="ARBA00022475"/>
    </source>
</evidence>
<keyword evidence="3" id="KW-0813">Transport</keyword>
<evidence type="ECO:0000256" key="7">
    <source>
        <dbReference type="ARBA" id="ARBA00023136"/>
    </source>
</evidence>
<dbReference type="Gene3D" id="1.10.3470.10">
    <property type="entry name" value="ABC transporter involved in vitamin B12 uptake, BtuC"/>
    <property type="match status" value="1"/>
</dbReference>
<feature type="transmembrane region" description="Helical" evidence="8">
    <location>
        <begin position="295"/>
        <end position="314"/>
    </location>
</feature>
<evidence type="ECO:0000256" key="1">
    <source>
        <dbReference type="ARBA" id="ARBA00004651"/>
    </source>
</evidence>
<evidence type="ECO:0000313" key="10">
    <source>
        <dbReference type="Proteomes" id="UP000007939"/>
    </source>
</evidence>
<dbReference type="STRING" id="760011.Spico_1121"/>
<feature type="transmembrane region" description="Helical" evidence="8">
    <location>
        <begin position="181"/>
        <end position="200"/>
    </location>
</feature>
<dbReference type="SUPFAM" id="SSF81345">
    <property type="entry name" value="ABC transporter involved in vitamin B12 uptake, BtuC"/>
    <property type="match status" value="1"/>
</dbReference>
<dbReference type="PANTHER" id="PTHR30472">
    <property type="entry name" value="FERRIC ENTEROBACTIN TRANSPORT SYSTEM PERMEASE PROTEIN"/>
    <property type="match status" value="1"/>
</dbReference>
<dbReference type="EMBL" id="CP002659">
    <property type="protein sequence ID" value="AEC02342.1"/>
    <property type="molecule type" value="Genomic_DNA"/>
</dbReference>
<protein>
    <submittedName>
        <fullName evidence="9">Transport system permease protein</fullName>
    </submittedName>
</protein>
<comment type="subcellular location">
    <subcellularLocation>
        <location evidence="1">Cell membrane</location>
        <topology evidence="1">Multi-pass membrane protein</topology>
    </subcellularLocation>
</comment>
<comment type="similarity">
    <text evidence="2">Belongs to the binding-protein-dependent transport system permease family. FecCD subfamily.</text>
</comment>
<gene>
    <name evidence="9" type="ordered locus">Spico_1121</name>
</gene>
<dbReference type="CDD" id="cd06550">
    <property type="entry name" value="TM_ABC_iron-siderophores_like"/>
    <property type="match status" value="1"/>
</dbReference>
<dbReference type="InterPro" id="IPR000522">
    <property type="entry name" value="ABC_transptr_permease_BtuC"/>
</dbReference>
<name>F4GL02_PARC1</name>
<feature type="transmembrane region" description="Helical" evidence="8">
    <location>
        <begin position="137"/>
        <end position="161"/>
    </location>
</feature>
<reference evidence="9 10" key="2">
    <citation type="journal article" date="2012" name="Stand. Genomic Sci.">
        <title>Complete genome sequence of the termite hindgut bacterium Spirochaeta coccoides type strain (SPN1(T)), reclassification in the genus Sphaerochaeta as Sphaerochaeta coccoides comb. nov. and emendations of the family Spirochaetaceae and the genus Sphaerochaeta.</title>
        <authorList>
            <person name="Abt B."/>
            <person name="Han C."/>
            <person name="Scheuner C."/>
            <person name="Lu M."/>
            <person name="Lapidus A."/>
            <person name="Nolan M."/>
            <person name="Lucas S."/>
            <person name="Hammon N."/>
            <person name="Deshpande S."/>
            <person name="Cheng J.F."/>
            <person name="Tapia R."/>
            <person name="Goodwin L.A."/>
            <person name="Pitluck S."/>
            <person name="Liolios K."/>
            <person name="Pagani I."/>
            <person name="Ivanova N."/>
            <person name="Mavromatis K."/>
            <person name="Mikhailova N."/>
            <person name="Huntemann M."/>
            <person name="Pati A."/>
            <person name="Chen A."/>
            <person name="Palaniappan K."/>
            <person name="Land M."/>
            <person name="Hauser L."/>
            <person name="Brambilla E.M."/>
            <person name="Rohde M."/>
            <person name="Spring S."/>
            <person name="Gronow S."/>
            <person name="Goker M."/>
            <person name="Woyke T."/>
            <person name="Bristow J."/>
            <person name="Eisen J.A."/>
            <person name="Markowitz V."/>
            <person name="Hugenholtz P."/>
            <person name="Kyrpides N.C."/>
            <person name="Klenk H.P."/>
            <person name="Detter J.C."/>
        </authorList>
    </citation>
    <scope>NUCLEOTIDE SEQUENCE [LARGE SCALE GENOMIC DNA]</scope>
    <source>
        <strain evidence="10">ATCC BAA-1237 / DSM 17374 / SPN1</strain>
    </source>
</reference>
<evidence type="ECO:0000256" key="2">
    <source>
        <dbReference type="ARBA" id="ARBA00007935"/>
    </source>
</evidence>
<dbReference type="Proteomes" id="UP000007939">
    <property type="component" value="Chromosome"/>
</dbReference>
<keyword evidence="7 8" id="KW-0472">Membrane</keyword>
<dbReference type="HOGENOM" id="CLU_013016_3_0_12"/>
<dbReference type="KEGG" id="scc:Spico_1121"/>
<dbReference type="OrthoDB" id="9811975at2"/>
<evidence type="ECO:0000256" key="6">
    <source>
        <dbReference type="ARBA" id="ARBA00022989"/>
    </source>
</evidence>
<dbReference type="GO" id="GO:0022857">
    <property type="term" value="F:transmembrane transporter activity"/>
    <property type="evidence" value="ECO:0007669"/>
    <property type="project" value="InterPro"/>
</dbReference>